<dbReference type="AlphaFoldDB" id="A0A2N3Y2X4"/>
<keyword evidence="4" id="KW-1185">Reference proteome</keyword>
<dbReference type="Proteomes" id="UP000233786">
    <property type="component" value="Unassembled WGS sequence"/>
</dbReference>
<dbReference type="InterPro" id="IPR007527">
    <property type="entry name" value="Znf_SWIM"/>
</dbReference>
<protein>
    <submittedName>
        <fullName evidence="3">SWIM zinc finger protein</fullName>
    </submittedName>
</protein>
<name>A0A2N3Y2X4_SACSN</name>
<dbReference type="GO" id="GO:0008270">
    <property type="term" value="F:zinc ion binding"/>
    <property type="evidence" value="ECO:0007669"/>
    <property type="project" value="UniProtKB-KW"/>
</dbReference>
<dbReference type="RefSeq" id="WP_010692964.1">
    <property type="nucleotide sequence ID" value="NZ_CP061007.1"/>
</dbReference>
<dbReference type="PROSITE" id="PS50966">
    <property type="entry name" value="ZF_SWIM"/>
    <property type="match status" value="1"/>
</dbReference>
<keyword evidence="1" id="KW-0479">Metal-binding</keyword>
<evidence type="ECO:0000313" key="3">
    <source>
        <dbReference type="EMBL" id="PKW17262.1"/>
    </source>
</evidence>
<evidence type="ECO:0000259" key="2">
    <source>
        <dbReference type="PROSITE" id="PS50966"/>
    </source>
</evidence>
<sequence length="186" mass="20486">MMPEFGATTWGRAWVRAIEPTGVSAPNPLLPKARTLARNKAVTLTPEPGRVIGNVATAGAVHHVRIDLPLWTVRDSAEAERLQAKALANHLGLAPGDLPDELEEDLRQHKIAIAVCLDEQQADCDCRSQRRPCIHILATLYTLAQLIDERPALAIDLRSPTAERAEPPDPDWIPLTELDAQRFYGD</sequence>
<dbReference type="STRING" id="994479.GCA_000194155_01231"/>
<dbReference type="OrthoDB" id="188274at2"/>
<feature type="domain" description="SWIM-type" evidence="2">
    <location>
        <begin position="109"/>
        <end position="144"/>
    </location>
</feature>
<accession>A0A2N3Y2X4</accession>
<organism evidence="3 4">
    <name type="scientific">Saccharopolyspora spinosa</name>
    <dbReference type="NCBI Taxonomy" id="60894"/>
    <lineage>
        <taxon>Bacteria</taxon>
        <taxon>Bacillati</taxon>
        <taxon>Actinomycetota</taxon>
        <taxon>Actinomycetes</taxon>
        <taxon>Pseudonocardiales</taxon>
        <taxon>Pseudonocardiaceae</taxon>
        <taxon>Saccharopolyspora</taxon>
    </lineage>
</organism>
<dbReference type="EMBL" id="PJNB01000001">
    <property type="protein sequence ID" value="PKW17262.1"/>
    <property type="molecule type" value="Genomic_DNA"/>
</dbReference>
<dbReference type="PANTHER" id="PTHR38133">
    <property type="entry name" value="SLR1429 PROTEIN"/>
    <property type="match status" value="1"/>
</dbReference>
<proteinExistence type="predicted"/>
<dbReference type="Pfam" id="PF04434">
    <property type="entry name" value="SWIM"/>
    <property type="match status" value="1"/>
</dbReference>
<gene>
    <name evidence="3" type="ORF">A8926_5201</name>
</gene>
<reference evidence="3" key="1">
    <citation type="submission" date="2017-12" db="EMBL/GenBank/DDBJ databases">
        <title>Sequencing the genomes of 1000 Actinobacteria strains.</title>
        <authorList>
            <person name="Klenk H.-P."/>
        </authorList>
    </citation>
    <scope>NUCLEOTIDE SEQUENCE [LARGE SCALE GENOMIC DNA]</scope>
    <source>
        <strain evidence="3">DSM 44228</strain>
    </source>
</reference>
<keyword evidence="1" id="KW-0862">Zinc</keyword>
<evidence type="ECO:0000256" key="1">
    <source>
        <dbReference type="PROSITE-ProRule" id="PRU00325"/>
    </source>
</evidence>
<comment type="caution">
    <text evidence="3">The sequence shown here is derived from an EMBL/GenBank/DDBJ whole genome shotgun (WGS) entry which is preliminary data.</text>
</comment>
<evidence type="ECO:0000313" key="4">
    <source>
        <dbReference type="Proteomes" id="UP000233786"/>
    </source>
</evidence>
<dbReference type="PANTHER" id="PTHR38133:SF1">
    <property type="entry name" value="SLR1429 PROTEIN"/>
    <property type="match status" value="1"/>
</dbReference>
<keyword evidence="1" id="KW-0863">Zinc-finger</keyword>